<sequence length="263" mass="26078">MLADYLKRGVAAGLVAGVAYGLYIVLVASPLLGAVHGLGGGHDSDHAHGGEAGHGHAHEAGGAHGHEHAEAVSETTAAIVSAGSGVLWAILLAGTFAIAYYLFEPALPGDVVGKALTLAAAGFFSVSLLPWLVLPPMVPGAEASLGIDARLATYAGLVAAGALASGLSLAGYRRLAAGGRYRAIALASLPIAVVVIAAATLAPSIVTQPAIAGDLVTAVQGATVLSQAALWACLAGCFAWFHRRAGNAGTDRLETDAASLPTA</sequence>
<dbReference type="Pfam" id="PF09490">
    <property type="entry name" value="CbtA"/>
    <property type="match status" value="1"/>
</dbReference>
<dbReference type="STRING" id="1227490.C479_06557"/>
<evidence type="ECO:0000313" key="4">
    <source>
        <dbReference type="Proteomes" id="UP000011560"/>
    </source>
</evidence>
<dbReference type="AlphaFoldDB" id="M0BLF6"/>
<dbReference type="InterPro" id="IPR012666">
    <property type="entry name" value="CbtA_put"/>
</dbReference>
<name>M0BLF6_9EURY</name>
<dbReference type="PATRIC" id="fig|1227490.4.peg.1334"/>
<keyword evidence="2" id="KW-0472">Membrane</keyword>
<evidence type="ECO:0000256" key="2">
    <source>
        <dbReference type="SAM" id="Phobius"/>
    </source>
</evidence>
<feature type="transmembrane region" description="Helical" evidence="2">
    <location>
        <begin position="115"/>
        <end position="134"/>
    </location>
</feature>
<feature type="region of interest" description="Disordered" evidence="1">
    <location>
        <begin position="43"/>
        <end position="67"/>
    </location>
</feature>
<dbReference type="RefSeq" id="WP_007699668.1">
    <property type="nucleotide sequence ID" value="NZ_AOIQ01000011.1"/>
</dbReference>
<feature type="transmembrane region" description="Helical" evidence="2">
    <location>
        <begin position="184"/>
        <end position="206"/>
    </location>
</feature>
<dbReference type="EMBL" id="AOIQ01000011">
    <property type="protein sequence ID" value="ELZ11695.1"/>
    <property type="molecule type" value="Genomic_DNA"/>
</dbReference>
<keyword evidence="4" id="KW-1185">Reference proteome</keyword>
<evidence type="ECO:0008006" key="5">
    <source>
        <dbReference type="Google" id="ProtNLM"/>
    </source>
</evidence>
<evidence type="ECO:0000256" key="1">
    <source>
        <dbReference type="SAM" id="MobiDB-lite"/>
    </source>
</evidence>
<keyword evidence="2" id="KW-0812">Transmembrane</keyword>
<dbReference type="Proteomes" id="UP000011560">
    <property type="component" value="Unassembled WGS sequence"/>
</dbReference>
<accession>M0BLF6</accession>
<protein>
    <recommendedName>
        <fullName evidence="5">Cobalamin cluster protein</fullName>
    </recommendedName>
</protein>
<gene>
    <name evidence="3" type="ORF">C479_06557</name>
</gene>
<feature type="transmembrane region" description="Helical" evidence="2">
    <location>
        <begin position="218"/>
        <end position="241"/>
    </location>
</feature>
<organism evidence="3 4">
    <name type="scientific">Halovivax asiaticus JCM 14624</name>
    <dbReference type="NCBI Taxonomy" id="1227490"/>
    <lineage>
        <taxon>Archaea</taxon>
        <taxon>Methanobacteriati</taxon>
        <taxon>Methanobacteriota</taxon>
        <taxon>Stenosarchaea group</taxon>
        <taxon>Halobacteria</taxon>
        <taxon>Halobacteriales</taxon>
        <taxon>Natrialbaceae</taxon>
        <taxon>Halovivax</taxon>
    </lineage>
</organism>
<reference evidence="3 4" key="1">
    <citation type="journal article" date="2014" name="PLoS Genet.">
        <title>Phylogenetically driven sequencing of extremely halophilic archaea reveals strategies for static and dynamic osmo-response.</title>
        <authorList>
            <person name="Becker E.A."/>
            <person name="Seitzer P.M."/>
            <person name="Tritt A."/>
            <person name="Larsen D."/>
            <person name="Krusor M."/>
            <person name="Yao A.I."/>
            <person name="Wu D."/>
            <person name="Madern D."/>
            <person name="Eisen J.A."/>
            <person name="Darling A.E."/>
            <person name="Facciotti M.T."/>
        </authorList>
    </citation>
    <scope>NUCLEOTIDE SEQUENCE [LARGE SCALE GENOMIC DNA]</scope>
    <source>
        <strain evidence="3 4">JCM 14624</strain>
    </source>
</reference>
<keyword evidence="2" id="KW-1133">Transmembrane helix</keyword>
<dbReference type="OrthoDB" id="170869at2157"/>
<feature type="transmembrane region" description="Helical" evidence="2">
    <location>
        <begin position="12"/>
        <end position="32"/>
    </location>
</feature>
<proteinExistence type="predicted"/>
<feature type="transmembrane region" description="Helical" evidence="2">
    <location>
        <begin position="154"/>
        <end position="172"/>
    </location>
</feature>
<evidence type="ECO:0000313" key="3">
    <source>
        <dbReference type="EMBL" id="ELZ11695.1"/>
    </source>
</evidence>
<feature type="transmembrane region" description="Helical" evidence="2">
    <location>
        <begin position="85"/>
        <end position="103"/>
    </location>
</feature>
<comment type="caution">
    <text evidence="3">The sequence shown here is derived from an EMBL/GenBank/DDBJ whole genome shotgun (WGS) entry which is preliminary data.</text>
</comment>